<keyword evidence="2" id="KW-1185">Reference proteome</keyword>
<dbReference type="Proteomes" id="UP000198531">
    <property type="component" value="Unassembled WGS sequence"/>
</dbReference>
<sequence length="196" mass="20821">MADTDIDLIDDVVDAAADRGDNLVTTELTALVERHDPVAIESNAFGVSVDRLVAYADALPEGGHEVTPDDVRAAAAEAVESESWVGGGRLYATGDDHVSVYPREWHEALAGEDDVRRFVETIIAEVGDSEAAFGEGGGRGPGVPENVLLNAVTVLGTPTWEEAKAQLESLRDDDVVAERLDQHPDARVELVGVDHG</sequence>
<proteinExistence type="predicted"/>
<dbReference type="RefSeq" id="WP_089804992.1">
    <property type="nucleotide sequence ID" value="NZ_FOYT01000001.1"/>
</dbReference>
<reference evidence="2" key="1">
    <citation type="submission" date="2016-10" db="EMBL/GenBank/DDBJ databases">
        <authorList>
            <person name="Varghese N."/>
            <person name="Submissions S."/>
        </authorList>
    </citation>
    <scope>NUCLEOTIDE SEQUENCE [LARGE SCALE GENOMIC DNA]</scope>
    <source>
        <strain evidence="2">CGMCC 1.7736</strain>
    </source>
</reference>
<accession>A0A1I6GCH9</accession>
<evidence type="ECO:0000313" key="1">
    <source>
        <dbReference type="EMBL" id="SFR39840.1"/>
    </source>
</evidence>
<gene>
    <name evidence="1" type="ORF">SAMN04487947_0913</name>
</gene>
<evidence type="ECO:0000313" key="2">
    <source>
        <dbReference type="Proteomes" id="UP000198531"/>
    </source>
</evidence>
<organism evidence="1 2">
    <name type="scientific">Halogeometricum rufum</name>
    <dbReference type="NCBI Taxonomy" id="553469"/>
    <lineage>
        <taxon>Archaea</taxon>
        <taxon>Methanobacteriati</taxon>
        <taxon>Methanobacteriota</taxon>
        <taxon>Stenosarchaea group</taxon>
        <taxon>Halobacteria</taxon>
        <taxon>Halobacteriales</taxon>
        <taxon>Haloferacaceae</taxon>
        <taxon>Halogeometricum</taxon>
    </lineage>
</organism>
<dbReference type="AlphaFoldDB" id="A0A1I6GCH9"/>
<protein>
    <submittedName>
        <fullName evidence="1">Uncharacterized protein</fullName>
    </submittedName>
</protein>
<dbReference type="EMBL" id="FOYT01000001">
    <property type="protein sequence ID" value="SFR39840.1"/>
    <property type="molecule type" value="Genomic_DNA"/>
</dbReference>
<name>A0A1I6GCH9_9EURY</name>
<dbReference type="OrthoDB" id="299301at2157"/>
<dbReference type="STRING" id="553469.SAMN04487947_0913"/>